<feature type="region of interest" description="Disordered" evidence="1">
    <location>
        <begin position="63"/>
        <end position="91"/>
    </location>
</feature>
<reference evidence="3" key="1">
    <citation type="submission" date="2019-07" db="EMBL/GenBank/DDBJ databases">
        <title>Yunnan Begomovirus Populations Are Highly Recombinant, Rapidly Evolving, and Segregated Based on Geographical Location.</title>
        <authorList>
            <person name="Zhao L."/>
            <person name="Zhong J."/>
            <person name="Li T."/>
            <person name="Ding M."/>
        </authorList>
    </citation>
    <scope>NUCLEOTIDE SEQUENCE</scope>
    <source>
        <strain evidence="3">YN6143</strain>
    </source>
</reference>
<evidence type="ECO:0000313" key="3">
    <source>
        <dbReference type="EMBL" id="QIH13743.1"/>
    </source>
</evidence>
<evidence type="ECO:0000259" key="2">
    <source>
        <dbReference type="Pfam" id="PF08464"/>
    </source>
</evidence>
<feature type="compositionally biased region" description="Polar residues" evidence="1">
    <location>
        <begin position="64"/>
        <end position="76"/>
    </location>
</feature>
<proteinExistence type="predicted"/>
<dbReference type="EMBL" id="MN187419">
    <property type="protein sequence ID" value="QIH13743.1"/>
    <property type="molecule type" value="Genomic_DNA"/>
</dbReference>
<protein>
    <submittedName>
        <fullName evidence="3">C5 protein</fullName>
    </submittedName>
</protein>
<accession>A0A6G7AFB8</accession>
<dbReference type="Pfam" id="PF08464">
    <property type="entry name" value="Gemini_AC4_5_2"/>
    <property type="match status" value="1"/>
</dbReference>
<feature type="domain" description="Geminivirus AC4/5 conserved" evidence="2">
    <location>
        <begin position="19"/>
        <end position="60"/>
    </location>
</feature>
<gene>
    <name evidence="3" type="primary">C5</name>
</gene>
<dbReference type="InterPro" id="IPR013671">
    <property type="entry name" value="Gemini_AC4/5_cons-dom"/>
</dbReference>
<evidence type="ECO:0000256" key="1">
    <source>
        <dbReference type="SAM" id="MobiDB-lite"/>
    </source>
</evidence>
<name>A0A6G7AFB8_9GEMI</name>
<sequence length="91" mass="10030">MGNPTTSSNIRDTQQRASMTNVMFFFKRLDLTWTLTAIRHIRASVHSVQPWLAIHGTARPLLFSSGTDNGGSSTASHRAVEVEPTSYPRSA</sequence>
<organism evidence="3">
    <name type="scientific">Begomovirus alternantherae</name>
    <dbReference type="NCBI Taxonomy" id="337826"/>
    <lineage>
        <taxon>Viruses</taxon>
        <taxon>Monodnaviria</taxon>
        <taxon>Shotokuvirae</taxon>
        <taxon>Cressdnaviricota</taxon>
        <taxon>Repensiviricetes</taxon>
        <taxon>Geplafuvirales</taxon>
        <taxon>Geminiviridae</taxon>
        <taxon>Begomovirus</taxon>
    </lineage>
</organism>